<dbReference type="Proteomes" id="UP001153069">
    <property type="component" value="Unassembled WGS sequence"/>
</dbReference>
<dbReference type="AlphaFoldDB" id="A0A9N8D885"/>
<dbReference type="EMBL" id="CAICTM010000033">
    <property type="protein sequence ID" value="CAB9498228.1"/>
    <property type="molecule type" value="Genomic_DNA"/>
</dbReference>
<protein>
    <submittedName>
        <fullName evidence="1">Uncharacterized protein</fullName>
    </submittedName>
</protein>
<accession>A0A9N8D885</accession>
<keyword evidence="2" id="KW-1185">Reference proteome</keyword>
<dbReference type="OrthoDB" id="45768at2759"/>
<reference evidence="1" key="1">
    <citation type="submission" date="2020-06" db="EMBL/GenBank/DDBJ databases">
        <authorList>
            <consortium name="Plant Systems Biology data submission"/>
        </authorList>
    </citation>
    <scope>NUCLEOTIDE SEQUENCE</scope>
    <source>
        <strain evidence="1">D6</strain>
    </source>
</reference>
<comment type="caution">
    <text evidence="1">The sequence shown here is derived from an EMBL/GenBank/DDBJ whole genome shotgun (WGS) entry which is preliminary data.</text>
</comment>
<name>A0A9N8D885_9STRA</name>
<sequence length="207" mass="23002">MALQQPTCIRYAIKLGSSTSTNKRCLCTRQLLLHVVSAHKTKNDSHHHFSWFQKNTNKKKKNDNGNGWLLAGAVLMGLVVVEQSWHTYKDYETKTQFQAIVIQMQQDANRQAGSISAEWNDPAIPALFECTVMETHPSLDGTKMLRGVKVGDTVDVLATGVGPDQAYSLCRLVCTHQPASDAAANEDGKTVPLVNVGWYPKFFLKEL</sequence>
<proteinExistence type="predicted"/>
<organism evidence="1 2">
    <name type="scientific">Seminavis robusta</name>
    <dbReference type="NCBI Taxonomy" id="568900"/>
    <lineage>
        <taxon>Eukaryota</taxon>
        <taxon>Sar</taxon>
        <taxon>Stramenopiles</taxon>
        <taxon>Ochrophyta</taxon>
        <taxon>Bacillariophyta</taxon>
        <taxon>Bacillariophyceae</taxon>
        <taxon>Bacillariophycidae</taxon>
        <taxon>Naviculales</taxon>
        <taxon>Naviculaceae</taxon>
        <taxon>Seminavis</taxon>
    </lineage>
</organism>
<evidence type="ECO:0000313" key="1">
    <source>
        <dbReference type="EMBL" id="CAB9498228.1"/>
    </source>
</evidence>
<gene>
    <name evidence="1" type="ORF">SEMRO_33_G021630.1</name>
</gene>
<evidence type="ECO:0000313" key="2">
    <source>
        <dbReference type="Proteomes" id="UP001153069"/>
    </source>
</evidence>